<dbReference type="SMART" id="SM00256">
    <property type="entry name" value="FBOX"/>
    <property type="match status" value="1"/>
</dbReference>
<sequence>MGNLNILPSEILTDTLIRLPTESVLECELVCKRWRNLVRHPSFSHRHLTHLSHPVISVHQGPIFGY</sequence>
<keyword evidence="3" id="KW-1185">Reference proteome</keyword>
<protein>
    <recommendedName>
        <fullName evidence="1">F-box domain-containing protein</fullName>
    </recommendedName>
</protein>
<feature type="domain" description="F-box" evidence="1">
    <location>
        <begin position="1"/>
        <end position="48"/>
    </location>
</feature>
<proteinExistence type="predicted"/>
<dbReference type="EMBL" id="CM010719">
    <property type="protein sequence ID" value="RZC63762.1"/>
    <property type="molecule type" value="Genomic_DNA"/>
</dbReference>
<gene>
    <name evidence="2" type="ORF">C5167_025509</name>
</gene>
<dbReference type="Proteomes" id="UP000316621">
    <property type="component" value="Chromosome 5"/>
</dbReference>
<name>A0A4Y7JUP4_PAPSO</name>
<evidence type="ECO:0000313" key="3">
    <source>
        <dbReference type="Proteomes" id="UP000316621"/>
    </source>
</evidence>
<dbReference type="InterPro" id="IPR036047">
    <property type="entry name" value="F-box-like_dom_sf"/>
</dbReference>
<dbReference type="Pfam" id="PF12937">
    <property type="entry name" value="F-box-like"/>
    <property type="match status" value="1"/>
</dbReference>
<dbReference type="SUPFAM" id="SSF81383">
    <property type="entry name" value="F-box domain"/>
    <property type="match status" value="1"/>
</dbReference>
<dbReference type="Gene3D" id="1.20.1280.50">
    <property type="match status" value="1"/>
</dbReference>
<dbReference type="PROSITE" id="PS50181">
    <property type="entry name" value="FBOX"/>
    <property type="match status" value="1"/>
</dbReference>
<dbReference type="InterPro" id="IPR001810">
    <property type="entry name" value="F-box_dom"/>
</dbReference>
<evidence type="ECO:0000313" key="2">
    <source>
        <dbReference type="EMBL" id="RZC63762.1"/>
    </source>
</evidence>
<organism evidence="2 3">
    <name type="scientific">Papaver somniferum</name>
    <name type="common">Opium poppy</name>
    <dbReference type="NCBI Taxonomy" id="3469"/>
    <lineage>
        <taxon>Eukaryota</taxon>
        <taxon>Viridiplantae</taxon>
        <taxon>Streptophyta</taxon>
        <taxon>Embryophyta</taxon>
        <taxon>Tracheophyta</taxon>
        <taxon>Spermatophyta</taxon>
        <taxon>Magnoliopsida</taxon>
        <taxon>Ranunculales</taxon>
        <taxon>Papaveraceae</taxon>
        <taxon>Papaveroideae</taxon>
        <taxon>Papaver</taxon>
    </lineage>
</organism>
<dbReference type="AlphaFoldDB" id="A0A4Y7JUP4"/>
<accession>A0A4Y7JUP4</accession>
<dbReference type="Gramene" id="RZC63762">
    <property type="protein sequence ID" value="RZC63762"/>
    <property type="gene ID" value="C5167_025509"/>
</dbReference>
<evidence type="ECO:0000259" key="1">
    <source>
        <dbReference type="PROSITE" id="PS50181"/>
    </source>
</evidence>
<reference evidence="2 3" key="1">
    <citation type="journal article" date="2018" name="Science">
        <title>The opium poppy genome and morphinan production.</title>
        <authorList>
            <person name="Guo L."/>
            <person name="Winzer T."/>
            <person name="Yang X."/>
            <person name="Li Y."/>
            <person name="Ning Z."/>
            <person name="He Z."/>
            <person name="Teodor R."/>
            <person name="Lu Y."/>
            <person name="Bowser T.A."/>
            <person name="Graham I.A."/>
            <person name="Ye K."/>
        </authorList>
    </citation>
    <scope>NUCLEOTIDE SEQUENCE [LARGE SCALE GENOMIC DNA]</scope>
    <source>
        <strain evidence="3">cv. HN1</strain>
        <tissue evidence="2">Leaves</tissue>
    </source>
</reference>